<evidence type="ECO:0000256" key="1">
    <source>
        <dbReference type="SAM" id="MobiDB-lite"/>
    </source>
</evidence>
<keyword evidence="3" id="KW-1185">Reference proteome</keyword>
<feature type="region of interest" description="Disordered" evidence="1">
    <location>
        <begin position="1"/>
        <end position="24"/>
    </location>
</feature>
<protein>
    <submittedName>
        <fullName evidence="2">Uncharacterized protein</fullName>
    </submittedName>
</protein>
<evidence type="ECO:0000313" key="3">
    <source>
        <dbReference type="Proteomes" id="UP000250140"/>
    </source>
</evidence>
<name>A0A8E2EN04_9PEZI</name>
<proteinExistence type="predicted"/>
<evidence type="ECO:0000313" key="2">
    <source>
        <dbReference type="EMBL" id="OCL01717.1"/>
    </source>
</evidence>
<dbReference type="AlphaFoldDB" id="A0A8E2EN04"/>
<dbReference type="OrthoDB" id="62952at2759"/>
<reference evidence="2 3" key="1">
    <citation type="journal article" date="2016" name="Nat. Commun.">
        <title>Ectomycorrhizal ecology is imprinted in the genome of the dominant symbiotic fungus Cenococcum geophilum.</title>
        <authorList>
            <consortium name="DOE Joint Genome Institute"/>
            <person name="Peter M."/>
            <person name="Kohler A."/>
            <person name="Ohm R.A."/>
            <person name="Kuo A."/>
            <person name="Krutzmann J."/>
            <person name="Morin E."/>
            <person name="Arend M."/>
            <person name="Barry K.W."/>
            <person name="Binder M."/>
            <person name="Choi C."/>
            <person name="Clum A."/>
            <person name="Copeland A."/>
            <person name="Grisel N."/>
            <person name="Haridas S."/>
            <person name="Kipfer T."/>
            <person name="LaButti K."/>
            <person name="Lindquist E."/>
            <person name="Lipzen A."/>
            <person name="Maire R."/>
            <person name="Meier B."/>
            <person name="Mihaltcheva S."/>
            <person name="Molinier V."/>
            <person name="Murat C."/>
            <person name="Poggeler S."/>
            <person name="Quandt C.A."/>
            <person name="Sperisen C."/>
            <person name="Tritt A."/>
            <person name="Tisserant E."/>
            <person name="Crous P.W."/>
            <person name="Henrissat B."/>
            <person name="Nehls U."/>
            <person name="Egli S."/>
            <person name="Spatafora J.W."/>
            <person name="Grigoriev I.V."/>
            <person name="Martin F.M."/>
        </authorList>
    </citation>
    <scope>NUCLEOTIDE SEQUENCE [LARGE SCALE GENOMIC DNA]</scope>
    <source>
        <strain evidence="2 3">CBS 207.34</strain>
    </source>
</reference>
<gene>
    <name evidence="2" type="ORF">AOQ84DRAFT_383450</name>
</gene>
<dbReference type="EMBL" id="KV751088">
    <property type="protein sequence ID" value="OCL01717.1"/>
    <property type="molecule type" value="Genomic_DNA"/>
</dbReference>
<accession>A0A8E2EN04</accession>
<organism evidence="2 3">
    <name type="scientific">Glonium stellatum</name>
    <dbReference type="NCBI Taxonomy" id="574774"/>
    <lineage>
        <taxon>Eukaryota</taxon>
        <taxon>Fungi</taxon>
        <taxon>Dikarya</taxon>
        <taxon>Ascomycota</taxon>
        <taxon>Pezizomycotina</taxon>
        <taxon>Dothideomycetes</taxon>
        <taxon>Pleosporomycetidae</taxon>
        <taxon>Gloniales</taxon>
        <taxon>Gloniaceae</taxon>
        <taxon>Glonium</taxon>
    </lineage>
</organism>
<feature type="region of interest" description="Disordered" evidence="1">
    <location>
        <begin position="60"/>
        <end position="91"/>
    </location>
</feature>
<sequence>MAKAKKRTTITPLSHPRGSNKRVNKMNPAISFSLTGLKVKSAEPANCELRLEASRTLVTTQPELKESNEAQSNTIPAAKPEESFMPSKPQGKNIMDLPRELRDLIYFYALVPLHSPSPEQKHKDKTPIRIALRSRFEWRRLKRGMACLGVALPKPLPALSPCINTALFCTNKAMQAEAEAAFYRHNTFVLHPSWFWGSKPEARRELLPTALTMLRKLYVTRWCDLAWECRGMPRRAAARMDEA</sequence>
<dbReference type="Proteomes" id="UP000250140">
    <property type="component" value="Unassembled WGS sequence"/>
</dbReference>